<comment type="caution">
    <text evidence="7">The sequence shown here is derived from an EMBL/GenBank/DDBJ whole genome shotgun (WGS) entry which is preliminary data.</text>
</comment>
<feature type="transmembrane region" description="Helical" evidence="6">
    <location>
        <begin position="165"/>
        <end position="185"/>
    </location>
</feature>
<keyword evidence="3 5" id="KW-0808">Transferase</keyword>
<organism evidence="7 8">
    <name type="scientific">Parthenolecanium corni</name>
    <dbReference type="NCBI Taxonomy" id="536013"/>
    <lineage>
        <taxon>Eukaryota</taxon>
        <taxon>Metazoa</taxon>
        <taxon>Ecdysozoa</taxon>
        <taxon>Arthropoda</taxon>
        <taxon>Hexapoda</taxon>
        <taxon>Insecta</taxon>
        <taxon>Pterygota</taxon>
        <taxon>Neoptera</taxon>
        <taxon>Paraneoptera</taxon>
        <taxon>Hemiptera</taxon>
        <taxon>Sternorrhyncha</taxon>
        <taxon>Coccoidea</taxon>
        <taxon>Coccidae</taxon>
        <taxon>Parthenolecanium</taxon>
    </lineage>
</organism>
<gene>
    <name evidence="7" type="ORF">V9T40_007865</name>
</gene>
<dbReference type="GO" id="GO:0006646">
    <property type="term" value="P:phosphatidylethanolamine biosynthetic process"/>
    <property type="evidence" value="ECO:0007669"/>
    <property type="project" value="TreeGrafter"/>
</dbReference>
<comment type="subcellular location">
    <subcellularLocation>
        <location evidence="1">Membrane</location>
    </subcellularLocation>
</comment>
<keyword evidence="6" id="KW-0812">Transmembrane</keyword>
<evidence type="ECO:0000256" key="4">
    <source>
        <dbReference type="ARBA" id="ARBA00023136"/>
    </source>
</evidence>
<accession>A0AAN9TIG0</accession>
<evidence type="ECO:0000256" key="5">
    <source>
        <dbReference type="RuleBase" id="RU003750"/>
    </source>
</evidence>
<dbReference type="Pfam" id="PF01066">
    <property type="entry name" value="CDP-OH_P_transf"/>
    <property type="match status" value="1"/>
</dbReference>
<dbReference type="GO" id="GO:0004307">
    <property type="term" value="F:ethanolaminephosphotransferase activity"/>
    <property type="evidence" value="ECO:0007669"/>
    <property type="project" value="TreeGrafter"/>
</dbReference>
<dbReference type="GO" id="GO:0005794">
    <property type="term" value="C:Golgi apparatus"/>
    <property type="evidence" value="ECO:0007669"/>
    <property type="project" value="TreeGrafter"/>
</dbReference>
<sequence length="391" mass="45121">MVVSILATETKYLNNEHLQGFRKYKYSSIDTNPVGIYIMHPFWDWIVRFFPLWIAPNLITFVGFLFIIKSFIVLSIYDYYFYASIDNVTSWSPIPAWIFALIACNVFISYTLDGVDGKQARRTKTDGPIGELFDHGLDSWTTVYIPLFLYSTLGRSEITMSPRRMYFICWSVFFNFYITHVEKYITGVLYLPWSYDLSMLGTVIIFGVTALTGHGVWQKVIFHGYSMGNIIELGLYLIACIFNVPVVSYNLYVAFSSKKGKNLSLWEGFRPLIPLALFLSLSLTWLNYSPSNIIERDPRAFCLLTGTIFSNICCRLIIAQMSNTRCQIFNAMLIPFSIVILVSILVPPLELFLLYVSVMFSIIYHVHFGVCVVKQMCDHFDRKCFQIHVKC</sequence>
<dbReference type="PANTHER" id="PTHR10414">
    <property type="entry name" value="ETHANOLAMINEPHOSPHOTRANSFERASE"/>
    <property type="match status" value="1"/>
</dbReference>
<evidence type="ECO:0000313" key="7">
    <source>
        <dbReference type="EMBL" id="KAK7593113.1"/>
    </source>
</evidence>
<proteinExistence type="inferred from homology"/>
<evidence type="ECO:0000313" key="8">
    <source>
        <dbReference type="Proteomes" id="UP001367676"/>
    </source>
</evidence>
<dbReference type="InterPro" id="IPR043130">
    <property type="entry name" value="CDP-OH_PTrfase_TM_dom"/>
</dbReference>
<evidence type="ECO:0000256" key="6">
    <source>
        <dbReference type="SAM" id="Phobius"/>
    </source>
</evidence>
<keyword evidence="8" id="KW-1185">Reference proteome</keyword>
<feature type="transmembrane region" description="Helical" evidence="6">
    <location>
        <begin position="272"/>
        <end position="289"/>
    </location>
</feature>
<reference evidence="7 8" key="1">
    <citation type="submission" date="2024-03" db="EMBL/GenBank/DDBJ databases">
        <title>Adaptation during the transition from Ophiocordyceps entomopathogen to insect associate is accompanied by gene loss and intensified selection.</title>
        <authorList>
            <person name="Ward C.M."/>
            <person name="Onetto C.A."/>
            <person name="Borneman A.R."/>
        </authorList>
    </citation>
    <scope>NUCLEOTIDE SEQUENCE [LARGE SCALE GENOMIC DNA]</scope>
    <source>
        <strain evidence="7">AWRI1</strain>
        <tissue evidence="7">Single Adult Female</tissue>
    </source>
</reference>
<feature type="transmembrane region" description="Helical" evidence="6">
    <location>
        <begin position="229"/>
        <end position="252"/>
    </location>
</feature>
<comment type="similarity">
    <text evidence="2 5">Belongs to the CDP-alcohol phosphatidyltransferase class-I family.</text>
</comment>
<dbReference type="PROSITE" id="PS00379">
    <property type="entry name" value="CDP_ALCOHOL_P_TRANSF"/>
    <property type="match status" value="1"/>
</dbReference>
<dbReference type="PANTHER" id="PTHR10414:SF71">
    <property type="entry name" value="FI05338P"/>
    <property type="match status" value="1"/>
</dbReference>
<dbReference type="InterPro" id="IPR000462">
    <property type="entry name" value="CDP-OH_P_trans"/>
</dbReference>
<evidence type="ECO:0000256" key="3">
    <source>
        <dbReference type="ARBA" id="ARBA00022679"/>
    </source>
</evidence>
<dbReference type="GO" id="GO:0005789">
    <property type="term" value="C:endoplasmic reticulum membrane"/>
    <property type="evidence" value="ECO:0007669"/>
    <property type="project" value="TreeGrafter"/>
</dbReference>
<dbReference type="AlphaFoldDB" id="A0AAN9TIG0"/>
<feature type="transmembrane region" description="Helical" evidence="6">
    <location>
        <begin position="94"/>
        <end position="112"/>
    </location>
</feature>
<dbReference type="PIRSF" id="PIRSF015665">
    <property type="entry name" value="CHOPT"/>
    <property type="match status" value="1"/>
</dbReference>
<dbReference type="InterPro" id="IPR014472">
    <property type="entry name" value="CHOPT"/>
</dbReference>
<evidence type="ECO:0008006" key="9">
    <source>
        <dbReference type="Google" id="ProtNLM"/>
    </source>
</evidence>
<feature type="transmembrane region" description="Helical" evidence="6">
    <location>
        <begin position="328"/>
        <end position="346"/>
    </location>
</feature>
<evidence type="ECO:0000256" key="1">
    <source>
        <dbReference type="ARBA" id="ARBA00004370"/>
    </source>
</evidence>
<dbReference type="InterPro" id="IPR048254">
    <property type="entry name" value="CDP_ALCOHOL_P_TRANSF_CS"/>
</dbReference>
<dbReference type="Gene3D" id="1.20.120.1760">
    <property type="match status" value="1"/>
</dbReference>
<feature type="transmembrane region" description="Helical" evidence="6">
    <location>
        <begin position="352"/>
        <end position="373"/>
    </location>
</feature>
<feature type="transmembrane region" description="Helical" evidence="6">
    <location>
        <begin position="197"/>
        <end position="217"/>
    </location>
</feature>
<keyword evidence="4 6" id="KW-0472">Membrane</keyword>
<dbReference type="Proteomes" id="UP001367676">
    <property type="component" value="Unassembled WGS sequence"/>
</dbReference>
<keyword evidence="6" id="KW-1133">Transmembrane helix</keyword>
<dbReference type="FunFam" id="1.20.120.1760:FF:000016">
    <property type="entry name" value="ethanolaminephosphotransferase 1"/>
    <property type="match status" value="1"/>
</dbReference>
<protein>
    <recommendedName>
        <fullName evidence="9">Ethanolaminephosphotransferase 1</fullName>
    </recommendedName>
</protein>
<name>A0AAN9TIG0_9HEMI</name>
<evidence type="ECO:0000256" key="2">
    <source>
        <dbReference type="ARBA" id="ARBA00010441"/>
    </source>
</evidence>
<dbReference type="EMBL" id="JBBCAQ010000020">
    <property type="protein sequence ID" value="KAK7593113.1"/>
    <property type="molecule type" value="Genomic_DNA"/>
</dbReference>